<evidence type="ECO:0000313" key="6">
    <source>
        <dbReference type="WBParaSite" id="BXY_1752100.1"/>
    </source>
</evidence>
<sequence length="72" mass="7957">MEWSISLGIVLASLIVSLSLFVQCCKKKSNCNSSLSKKAPISKPKEPPASVMIKTEMTQEETEKTQENSIKQ</sequence>
<organism evidence="4 6">
    <name type="scientific">Bursaphelenchus xylophilus</name>
    <name type="common">Pinewood nematode worm</name>
    <name type="synonym">Aphelenchoides xylophilus</name>
    <dbReference type="NCBI Taxonomy" id="6326"/>
    <lineage>
        <taxon>Eukaryota</taxon>
        <taxon>Metazoa</taxon>
        <taxon>Ecdysozoa</taxon>
        <taxon>Nematoda</taxon>
        <taxon>Chromadorea</taxon>
        <taxon>Rhabditida</taxon>
        <taxon>Tylenchina</taxon>
        <taxon>Tylenchomorpha</taxon>
        <taxon>Aphelenchoidea</taxon>
        <taxon>Aphelenchoididae</taxon>
        <taxon>Bursaphelenchus</taxon>
    </lineage>
</organism>
<reference evidence="6" key="1">
    <citation type="submission" date="2016-11" db="UniProtKB">
        <authorList>
            <consortium name="WormBaseParasite"/>
        </authorList>
    </citation>
    <scope>IDENTIFICATION</scope>
</reference>
<dbReference type="Proteomes" id="UP000659654">
    <property type="component" value="Unassembled WGS sequence"/>
</dbReference>
<feature type="region of interest" description="Disordered" evidence="1">
    <location>
        <begin position="32"/>
        <end position="72"/>
    </location>
</feature>
<keyword evidence="2" id="KW-0732">Signal</keyword>
<accession>A0A1I7SWT9</accession>
<gene>
    <name evidence="3" type="ORF">BXYJ_LOCUS4616</name>
</gene>
<evidence type="ECO:0000256" key="1">
    <source>
        <dbReference type="SAM" id="MobiDB-lite"/>
    </source>
</evidence>
<feature type="signal peptide" evidence="2">
    <location>
        <begin position="1"/>
        <end position="19"/>
    </location>
</feature>
<dbReference type="Proteomes" id="UP000095284">
    <property type="component" value="Unplaced"/>
</dbReference>
<keyword evidence="5" id="KW-1185">Reference proteome</keyword>
<evidence type="ECO:0000256" key="2">
    <source>
        <dbReference type="SAM" id="SignalP"/>
    </source>
</evidence>
<dbReference type="WBParaSite" id="BXY_1752100.1">
    <property type="protein sequence ID" value="BXY_1752100.1"/>
    <property type="gene ID" value="BXY_1752100"/>
</dbReference>
<proteinExistence type="predicted"/>
<feature type="chain" id="PRO_5035360314" evidence="2">
    <location>
        <begin position="20"/>
        <end position="72"/>
    </location>
</feature>
<dbReference type="EMBL" id="CAJFDI010000002">
    <property type="protein sequence ID" value="CAD5216600.1"/>
    <property type="molecule type" value="Genomic_DNA"/>
</dbReference>
<reference evidence="3" key="2">
    <citation type="submission" date="2020-09" db="EMBL/GenBank/DDBJ databases">
        <authorList>
            <person name="Kikuchi T."/>
        </authorList>
    </citation>
    <scope>NUCLEOTIDE SEQUENCE</scope>
    <source>
        <strain evidence="3">Ka4C1</strain>
    </source>
</reference>
<evidence type="ECO:0000313" key="4">
    <source>
        <dbReference type="Proteomes" id="UP000095284"/>
    </source>
</evidence>
<evidence type="ECO:0000313" key="5">
    <source>
        <dbReference type="Proteomes" id="UP000659654"/>
    </source>
</evidence>
<protein>
    <submittedName>
        <fullName evidence="3">(pine wood nematode) hypothetical protein</fullName>
    </submittedName>
</protein>
<dbReference type="AlphaFoldDB" id="A0A1I7SWT9"/>
<dbReference type="Proteomes" id="UP000582659">
    <property type="component" value="Unassembled WGS sequence"/>
</dbReference>
<name>A0A1I7SWT9_BURXY</name>
<dbReference type="EMBL" id="CAJFCV020000002">
    <property type="protein sequence ID" value="CAG9099913.1"/>
    <property type="molecule type" value="Genomic_DNA"/>
</dbReference>
<evidence type="ECO:0000313" key="3">
    <source>
        <dbReference type="EMBL" id="CAD5216600.1"/>
    </source>
</evidence>